<evidence type="ECO:0000256" key="3">
    <source>
        <dbReference type="ARBA" id="ARBA00022475"/>
    </source>
</evidence>
<accession>A0A1M4WLC1</accession>
<dbReference type="AlphaFoldDB" id="A0A1M4WLC1"/>
<evidence type="ECO:0000256" key="6">
    <source>
        <dbReference type="ARBA" id="ARBA00023136"/>
    </source>
</evidence>
<comment type="subcellular location">
    <subcellularLocation>
        <location evidence="1">Cell membrane</location>
        <topology evidence="1">Multi-pass membrane protein</topology>
    </subcellularLocation>
</comment>
<feature type="transmembrane region" description="Helical" evidence="7">
    <location>
        <begin position="74"/>
        <end position="92"/>
    </location>
</feature>
<dbReference type="PIRSF" id="PIRSF006324">
    <property type="entry name" value="LeuE"/>
    <property type="match status" value="1"/>
</dbReference>
<proteinExistence type="inferred from homology"/>
<gene>
    <name evidence="8" type="ORF">SAMN02745117_00890</name>
</gene>
<dbReference type="Pfam" id="PF01810">
    <property type="entry name" value="LysE"/>
    <property type="match status" value="1"/>
</dbReference>
<feature type="transmembrane region" description="Helical" evidence="7">
    <location>
        <begin position="43"/>
        <end position="67"/>
    </location>
</feature>
<dbReference type="GO" id="GO:0042970">
    <property type="term" value="F:homoserine transmembrane transporter activity"/>
    <property type="evidence" value="ECO:0007669"/>
    <property type="project" value="TreeGrafter"/>
</dbReference>
<evidence type="ECO:0000256" key="1">
    <source>
        <dbReference type="ARBA" id="ARBA00004651"/>
    </source>
</evidence>
<comment type="similarity">
    <text evidence="2">Belongs to the Rht family.</text>
</comment>
<name>A0A1M4WLC1_9BURK</name>
<dbReference type="Proteomes" id="UP000184327">
    <property type="component" value="Unassembled WGS sequence"/>
</dbReference>
<dbReference type="OrthoDB" id="9804822at2"/>
<dbReference type="RefSeq" id="WP_073355153.1">
    <property type="nucleotide sequence ID" value="NZ_FQUZ01000007.1"/>
</dbReference>
<protein>
    <submittedName>
        <fullName evidence="8">Homoserine/homoserine lactone efflux protein</fullName>
    </submittedName>
</protein>
<evidence type="ECO:0000256" key="2">
    <source>
        <dbReference type="ARBA" id="ARBA00007928"/>
    </source>
</evidence>
<evidence type="ECO:0000313" key="8">
    <source>
        <dbReference type="EMBL" id="SHE82028.1"/>
    </source>
</evidence>
<dbReference type="STRING" id="1122156.SAMN02745117_00890"/>
<sequence length="223" mass="23787">MDFKLWLAFFLASWAIALSPGSSAVLSMSHGLQYGVRKTSVTILGLQCGLWLLFVIAGAGVGSILVASETAFMAIKLLGAGYLIFLGLRQFFSPTSAPSALATAAEIQANPSAHPQAQAWRSRFISGFVTNATNPKGILFMVAVLPPFIHPEQGNVWLQLLILGTTLSLVDGTVMHGYAASGKLLRNWLRTARAQLWQNRIFGGLLMAIGVGLLAVKRSTSTA</sequence>
<keyword evidence="9" id="KW-1185">Reference proteome</keyword>
<evidence type="ECO:0000256" key="7">
    <source>
        <dbReference type="SAM" id="Phobius"/>
    </source>
</evidence>
<dbReference type="InterPro" id="IPR001123">
    <property type="entry name" value="LeuE-type"/>
</dbReference>
<feature type="transmembrane region" description="Helical" evidence="7">
    <location>
        <begin position="200"/>
        <end position="216"/>
    </location>
</feature>
<keyword evidence="4 7" id="KW-0812">Transmembrane</keyword>
<organism evidence="8 9">
    <name type="scientific">Lampropedia hyalina DSM 16112</name>
    <dbReference type="NCBI Taxonomy" id="1122156"/>
    <lineage>
        <taxon>Bacteria</taxon>
        <taxon>Pseudomonadati</taxon>
        <taxon>Pseudomonadota</taxon>
        <taxon>Betaproteobacteria</taxon>
        <taxon>Burkholderiales</taxon>
        <taxon>Comamonadaceae</taxon>
        <taxon>Lampropedia</taxon>
    </lineage>
</organism>
<evidence type="ECO:0000256" key="4">
    <source>
        <dbReference type="ARBA" id="ARBA00022692"/>
    </source>
</evidence>
<dbReference type="PANTHER" id="PTHR30086">
    <property type="entry name" value="ARGININE EXPORTER PROTEIN ARGO"/>
    <property type="match status" value="1"/>
</dbReference>
<evidence type="ECO:0000313" key="9">
    <source>
        <dbReference type="Proteomes" id="UP000184327"/>
    </source>
</evidence>
<keyword evidence="3" id="KW-1003">Cell membrane</keyword>
<dbReference type="EMBL" id="FQUZ01000007">
    <property type="protein sequence ID" value="SHE82028.1"/>
    <property type="molecule type" value="Genomic_DNA"/>
</dbReference>
<keyword evidence="5 7" id="KW-1133">Transmembrane helix</keyword>
<dbReference type="PANTHER" id="PTHR30086:SF14">
    <property type="entry name" value="HOMOSERINE_HOMOSERINE LACTONE EFFLUX PROTEIN"/>
    <property type="match status" value="1"/>
</dbReference>
<feature type="transmembrane region" description="Helical" evidence="7">
    <location>
        <begin position="156"/>
        <end position="179"/>
    </location>
</feature>
<reference evidence="8 9" key="1">
    <citation type="submission" date="2016-11" db="EMBL/GenBank/DDBJ databases">
        <authorList>
            <person name="Jaros S."/>
            <person name="Januszkiewicz K."/>
            <person name="Wedrychowicz H."/>
        </authorList>
    </citation>
    <scope>NUCLEOTIDE SEQUENCE [LARGE SCALE GENOMIC DNA]</scope>
    <source>
        <strain evidence="8 9">DSM 16112</strain>
    </source>
</reference>
<dbReference type="GO" id="GO:0005886">
    <property type="term" value="C:plasma membrane"/>
    <property type="evidence" value="ECO:0007669"/>
    <property type="project" value="UniProtKB-SubCell"/>
</dbReference>
<keyword evidence="6 7" id="KW-0472">Membrane</keyword>
<evidence type="ECO:0000256" key="5">
    <source>
        <dbReference type="ARBA" id="ARBA00022989"/>
    </source>
</evidence>